<dbReference type="EMBL" id="AP012057">
    <property type="protein sequence ID" value="BAN03833.1"/>
    <property type="molecule type" value="Genomic_DNA"/>
</dbReference>
<dbReference type="Proteomes" id="UP000011863">
    <property type="component" value="Chromosome"/>
</dbReference>
<dbReference type="Gene3D" id="3.30.300.30">
    <property type="match status" value="1"/>
</dbReference>
<evidence type="ECO:0000259" key="2">
    <source>
        <dbReference type="Pfam" id="PF13193"/>
    </source>
</evidence>
<dbReference type="Pfam" id="PF13193">
    <property type="entry name" value="AMP-binding_C"/>
    <property type="match status" value="1"/>
</dbReference>
<dbReference type="AlphaFoldDB" id="A0A6C7EBY8"/>
<dbReference type="PANTHER" id="PTHR43767">
    <property type="entry name" value="LONG-CHAIN-FATTY-ACID--COA LIGASE"/>
    <property type="match status" value="1"/>
</dbReference>
<dbReference type="GO" id="GO:0016878">
    <property type="term" value="F:acid-thiol ligase activity"/>
    <property type="evidence" value="ECO:0007669"/>
    <property type="project" value="UniProtKB-ARBA"/>
</dbReference>
<dbReference type="RefSeq" id="WP_015443080.1">
    <property type="nucleotide sequence ID" value="NC_020520.1"/>
</dbReference>
<feature type="domain" description="AMP-binding enzyme C-terminal" evidence="2">
    <location>
        <begin position="451"/>
        <end position="526"/>
    </location>
</feature>
<dbReference type="EC" id="6.2.1.-" evidence="3"/>
<protein>
    <submittedName>
        <fullName evidence="3">Fatty-acid--CoA ligase</fullName>
        <ecNumber evidence="3">6.2.1.-</ecNumber>
    </submittedName>
</protein>
<dbReference type="SUPFAM" id="SSF56801">
    <property type="entry name" value="Acetyl-CoA synthetase-like"/>
    <property type="match status" value="1"/>
</dbReference>
<evidence type="ECO:0000313" key="4">
    <source>
        <dbReference type="Proteomes" id="UP000011863"/>
    </source>
</evidence>
<accession>A0A6C7EBY8</accession>
<dbReference type="PANTHER" id="PTHR43767:SF1">
    <property type="entry name" value="NONRIBOSOMAL PEPTIDE SYNTHASE PES1 (EUROFUNG)-RELATED"/>
    <property type="match status" value="1"/>
</dbReference>
<dbReference type="OrthoDB" id="3443462at2"/>
<proteinExistence type="predicted"/>
<reference evidence="3 4" key="1">
    <citation type="journal article" date="2013" name="Int. J. Syst. Evol. Microbiol.">
        <title>Ilumatobacter nonamiense sp. nov. and Ilumatobacter coccineum sp. nov., isolated from seashore sand.</title>
        <authorList>
            <person name="Matsumoto A."/>
            <person name="Kasai H."/>
            <person name="Matsuo Y."/>
            <person name="Shizuri Y."/>
            <person name="Ichikawa N."/>
            <person name="Fujita N."/>
            <person name="Omura S."/>
            <person name="Takahashi Y."/>
        </authorList>
    </citation>
    <scope>NUCLEOTIDE SEQUENCE [LARGE SCALE GENOMIC DNA]</scope>
    <source>
        <strain evidence="4">NBRC 103263 / KCTC 29153 / YM16-304</strain>
    </source>
</reference>
<dbReference type="NCBIfam" id="NF005863">
    <property type="entry name" value="PRK07798.1"/>
    <property type="match status" value="1"/>
</dbReference>
<dbReference type="InterPro" id="IPR050237">
    <property type="entry name" value="ATP-dep_AMP-bd_enzyme"/>
</dbReference>
<dbReference type="InterPro" id="IPR025110">
    <property type="entry name" value="AMP-bd_C"/>
</dbReference>
<dbReference type="InterPro" id="IPR045851">
    <property type="entry name" value="AMP-bd_C_sf"/>
</dbReference>
<dbReference type="Pfam" id="PF00501">
    <property type="entry name" value="AMP-binding"/>
    <property type="match status" value="1"/>
</dbReference>
<evidence type="ECO:0000259" key="1">
    <source>
        <dbReference type="Pfam" id="PF00501"/>
    </source>
</evidence>
<evidence type="ECO:0000313" key="3">
    <source>
        <dbReference type="EMBL" id="BAN03833.1"/>
    </source>
</evidence>
<dbReference type="Gene3D" id="3.40.50.12780">
    <property type="entry name" value="N-terminal domain of ligase-like"/>
    <property type="match status" value="1"/>
</dbReference>
<name>A0A6C7EBY8_ILUCY</name>
<dbReference type="PROSITE" id="PS00455">
    <property type="entry name" value="AMP_BINDING"/>
    <property type="match status" value="1"/>
</dbReference>
<sequence length="540" mass="57901">MEMHFATVWESIADAIPDEIAIVHADTARTWSEYDDRAARVAQALTEAGLGPDSKVALYMYNCNEYMEAHYAAFKMRGVAVNVNYRYLDEELWYLLDNSDAEAIVFHSSLADRVAKVVGRLPKLKLLVVVDDGPGADVPGAQAYEDVVAGHEPMERIERSEDDIYMLYTGGTTGMPKGVMYAIGGLCEGFIMQGFPMVGLEPPADASGVGELVKGAAEAGSRMVSIPCAPLMHGTGCWLGWFIPMSAGGKIVTTTSRSLDPHEVLQTIEDHKVTALTIVGDSFAKPLVRAIDEGKPGGGTYDLSTAGLFMSSGVMWTTEVKQQMLDRIEHAVLVDAMGSSEGSMGTQIMMKGMPTETAKFQQMPTTKVFTDDDKEVEPGSDQVGMVAAGGNVPLGYYKDEEKSARTFRVIDGVRYSFPGDLAQVAADGTLILLGRGSQVINTGGEKVFPEEVEESVKRVEGILDCLVVGIDDEKFGQAVTAVASRVDGSDVDEATVITSVKNDLAGYKAPKSVVFVESVPRAPNGKANYKAAKALADASR</sequence>
<organism evidence="3 4">
    <name type="scientific">Ilumatobacter coccineus (strain NBRC 103263 / KCTC 29153 / YM16-304)</name>
    <dbReference type="NCBI Taxonomy" id="1313172"/>
    <lineage>
        <taxon>Bacteria</taxon>
        <taxon>Bacillati</taxon>
        <taxon>Actinomycetota</taxon>
        <taxon>Acidimicrobiia</taxon>
        <taxon>Acidimicrobiales</taxon>
        <taxon>Ilumatobacteraceae</taxon>
        <taxon>Ilumatobacter</taxon>
    </lineage>
</organism>
<dbReference type="InterPro" id="IPR042099">
    <property type="entry name" value="ANL_N_sf"/>
</dbReference>
<feature type="domain" description="AMP-dependent synthetase/ligase" evidence="1">
    <location>
        <begin position="13"/>
        <end position="396"/>
    </location>
</feature>
<dbReference type="InterPro" id="IPR020845">
    <property type="entry name" value="AMP-binding_CS"/>
</dbReference>
<dbReference type="InterPro" id="IPR000873">
    <property type="entry name" value="AMP-dep_synth/lig_dom"/>
</dbReference>
<gene>
    <name evidence="3" type="ORF">YM304_35190</name>
</gene>
<dbReference type="KEGG" id="aym:YM304_35190"/>
<keyword evidence="4" id="KW-1185">Reference proteome</keyword>
<keyword evidence="3" id="KW-0436">Ligase</keyword>